<evidence type="ECO:0000256" key="1">
    <source>
        <dbReference type="ARBA" id="ARBA00004418"/>
    </source>
</evidence>
<comment type="function">
    <text evidence="5">Required for the activity of the bacterial periplasmic transport system of putrescine.</text>
</comment>
<evidence type="ECO:0000313" key="7">
    <source>
        <dbReference type="EMBL" id="MBB5578004.1"/>
    </source>
</evidence>
<dbReference type="EMBL" id="JACHBI010000033">
    <property type="protein sequence ID" value="MBB5578004.1"/>
    <property type="molecule type" value="Genomic_DNA"/>
</dbReference>
<gene>
    <name evidence="7" type="ORF">GGD50_006660</name>
</gene>
<evidence type="ECO:0000256" key="2">
    <source>
        <dbReference type="ARBA" id="ARBA00022448"/>
    </source>
</evidence>
<dbReference type="Gene3D" id="3.40.190.10">
    <property type="entry name" value="Periplasmic binding protein-like II"/>
    <property type="match status" value="2"/>
</dbReference>
<dbReference type="GO" id="GO:0019808">
    <property type="term" value="F:polyamine binding"/>
    <property type="evidence" value="ECO:0007669"/>
    <property type="project" value="InterPro"/>
</dbReference>
<comment type="similarity">
    <text evidence="5">Belongs to the bacterial solute-binding protein PotD/PotF family.</text>
</comment>
<name>A0A7W8XZ37_9HYPH</name>
<dbReference type="Proteomes" id="UP000549882">
    <property type="component" value="Unassembled WGS sequence"/>
</dbReference>
<dbReference type="PANTHER" id="PTHR30222">
    <property type="entry name" value="SPERMIDINE/PUTRESCINE-BINDING PERIPLASMIC PROTEIN"/>
    <property type="match status" value="1"/>
</dbReference>
<keyword evidence="2 5" id="KW-0813">Transport</keyword>
<dbReference type="Pfam" id="PF13416">
    <property type="entry name" value="SBP_bac_8"/>
    <property type="match status" value="1"/>
</dbReference>
<evidence type="ECO:0000256" key="5">
    <source>
        <dbReference type="PIRNR" id="PIRNR019574"/>
    </source>
</evidence>
<sequence length="344" mass="38620">MNRMTASIAAGVLLLTSIPASAEGILNIYSWGDLWSPEMIKKFEEQYDVKVTFSEYDSSDTALAKLKAGGNDFDMIVAAATYIPIFVHEGLLLKSEPNKLENFRNVNKRWVDVSFDPGREYSIPWDWATVGVSVNTSIYKGDINTAAILFDPPPELQGKINIIPEMMDVMGLAIHYLGGDKICTDDKALLRKVRDKLLEAKKHWISMDYNTIDPMVKGDFAATSDWGGPAFIKRQRNPDIAYGYPQTGYGLAMDNLAILSGAKNLDNAKLFMNFMMDPQNAAMLSNYLKYPNGIDGSEQYMDKELTTSPEFVVPEKLAGHSYWNETCSPEIQQIYGRIWTELKM</sequence>
<dbReference type="AlphaFoldDB" id="A0A7W8XZ37"/>
<evidence type="ECO:0000313" key="8">
    <source>
        <dbReference type="Proteomes" id="UP000549882"/>
    </source>
</evidence>
<evidence type="ECO:0000256" key="4">
    <source>
        <dbReference type="ARBA" id="ARBA00022764"/>
    </source>
</evidence>
<keyword evidence="3 6" id="KW-0732">Signal</keyword>
<feature type="signal peptide" evidence="6">
    <location>
        <begin position="1"/>
        <end position="22"/>
    </location>
</feature>
<dbReference type="GO" id="GO:0015846">
    <property type="term" value="P:polyamine transport"/>
    <property type="evidence" value="ECO:0007669"/>
    <property type="project" value="InterPro"/>
</dbReference>
<dbReference type="InterPro" id="IPR001188">
    <property type="entry name" value="Sperm_putr-bd"/>
</dbReference>
<proteinExistence type="inferred from homology"/>
<dbReference type="PIRSF" id="PIRSF019574">
    <property type="entry name" value="Periplasmic_polyamine_BP"/>
    <property type="match status" value="1"/>
</dbReference>
<keyword evidence="4 5" id="KW-0574">Periplasm</keyword>
<reference evidence="7 8" key="1">
    <citation type="submission" date="2020-08" db="EMBL/GenBank/DDBJ databases">
        <title>Genomic Encyclopedia of Type Strains, Phase IV (KMG-V): Genome sequencing to study the core and pangenomes of soil and plant-associated prokaryotes.</title>
        <authorList>
            <person name="Whitman W."/>
        </authorList>
    </citation>
    <scope>NUCLEOTIDE SEQUENCE [LARGE SCALE GENOMIC DNA]</scope>
    <source>
        <strain evidence="7 8">SEMIA 4064</strain>
    </source>
</reference>
<keyword evidence="8" id="KW-1185">Reference proteome</keyword>
<organism evidence="7 8">
    <name type="scientific">Rhizobium paranaense</name>
    <dbReference type="NCBI Taxonomy" id="1650438"/>
    <lineage>
        <taxon>Bacteria</taxon>
        <taxon>Pseudomonadati</taxon>
        <taxon>Pseudomonadota</taxon>
        <taxon>Alphaproteobacteria</taxon>
        <taxon>Hyphomicrobiales</taxon>
        <taxon>Rhizobiaceae</taxon>
        <taxon>Rhizobium/Agrobacterium group</taxon>
        <taxon>Rhizobium</taxon>
    </lineage>
</organism>
<dbReference type="InterPro" id="IPR006059">
    <property type="entry name" value="SBP"/>
</dbReference>
<dbReference type="SUPFAM" id="SSF53850">
    <property type="entry name" value="Periplasmic binding protein-like II"/>
    <property type="match status" value="1"/>
</dbReference>
<dbReference type="PRINTS" id="PR00909">
    <property type="entry name" value="SPERMDNBNDNG"/>
</dbReference>
<dbReference type="PANTHER" id="PTHR30222:SF12">
    <property type="entry name" value="NORSPERMIDINE SENSOR"/>
    <property type="match status" value="1"/>
</dbReference>
<feature type="chain" id="PRO_5030881512" description="Putrescine-binding periplasmic protein" evidence="6">
    <location>
        <begin position="23"/>
        <end position="344"/>
    </location>
</feature>
<protein>
    <recommendedName>
        <fullName evidence="5">Putrescine-binding periplasmic protein</fullName>
    </recommendedName>
</protein>
<accession>A0A7W8XZ37</accession>
<dbReference type="GO" id="GO:0042597">
    <property type="term" value="C:periplasmic space"/>
    <property type="evidence" value="ECO:0007669"/>
    <property type="project" value="UniProtKB-SubCell"/>
</dbReference>
<comment type="subcellular location">
    <subcellularLocation>
        <location evidence="1 5">Periplasm</location>
    </subcellularLocation>
</comment>
<dbReference type="RefSeq" id="WP_210319038.1">
    <property type="nucleotide sequence ID" value="NZ_JACHBI010000033.1"/>
</dbReference>
<comment type="caution">
    <text evidence="7">The sequence shown here is derived from an EMBL/GenBank/DDBJ whole genome shotgun (WGS) entry which is preliminary data.</text>
</comment>
<evidence type="ECO:0000256" key="6">
    <source>
        <dbReference type="SAM" id="SignalP"/>
    </source>
</evidence>
<evidence type="ECO:0000256" key="3">
    <source>
        <dbReference type="ARBA" id="ARBA00022729"/>
    </source>
</evidence>